<dbReference type="Gene3D" id="3.40.30.10">
    <property type="entry name" value="Glutaredoxin"/>
    <property type="match status" value="2"/>
</dbReference>
<dbReference type="GO" id="GO:0034976">
    <property type="term" value="P:response to endoplasmic reticulum stress"/>
    <property type="evidence" value="ECO:0007669"/>
    <property type="project" value="TreeGrafter"/>
</dbReference>
<evidence type="ECO:0000256" key="2">
    <source>
        <dbReference type="ARBA" id="ARBA00006347"/>
    </source>
</evidence>
<dbReference type="Pfam" id="PF00085">
    <property type="entry name" value="Thioredoxin"/>
    <property type="match status" value="1"/>
</dbReference>
<accession>A0A673FW16</accession>
<keyword evidence="6" id="KW-0256">Endoplasmic reticulum</keyword>
<dbReference type="CDD" id="cd02995">
    <property type="entry name" value="PDI_a_PDI_a'_C"/>
    <property type="match status" value="1"/>
</dbReference>
<dbReference type="GO" id="GO:0005783">
    <property type="term" value="C:endoplasmic reticulum"/>
    <property type="evidence" value="ECO:0007669"/>
    <property type="project" value="TreeGrafter"/>
</dbReference>
<dbReference type="PRINTS" id="PR00421">
    <property type="entry name" value="THIOREDOXIN"/>
</dbReference>
<keyword evidence="12" id="KW-1185">Reference proteome</keyword>
<reference evidence="11" key="2">
    <citation type="submission" date="2025-09" db="UniProtKB">
        <authorList>
            <consortium name="Ensembl"/>
        </authorList>
    </citation>
    <scope>IDENTIFICATION</scope>
</reference>
<name>A0A673FW16_9TELE</name>
<keyword evidence="4" id="KW-0732">Signal</keyword>
<dbReference type="InterPro" id="IPR013766">
    <property type="entry name" value="Thioredoxin_domain"/>
</dbReference>
<dbReference type="AlphaFoldDB" id="A0A673FW16"/>
<evidence type="ECO:0000256" key="1">
    <source>
        <dbReference type="ARBA" id="ARBA00001182"/>
    </source>
</evidence>
<proteinExistence type="inferred from homology"/>
<evidence type="ECO:0000313" key="11">
    <source>
        <dbReference type="Ensembl" id="ENSSRHP00000003497.1"/>
    </source>
</evidence>
<evidence type="ECO:0000256" key="7">
    <source>
        <dbReference type="ARBA" id="ARBA00023157"/>
    </source>
</evidence>
<comment type="catalytic activity">
    <reaction evidence="1">
        <text>Catalyzes the rearrangement of -S-S- bonds in proteins.</text>
        <dbReference type="EC" id="5.3.4.1"/>
    </reaction>
</comment>
<evidence type="ECO:0000256" key="9">
    <source>
        <dbReference type="ARBA" id="ARBA00023284"/>
    </source>
</evidence>
<dbReference type="GO" id="GO:0006457">
    <property type="term" value="P:protein folding"/>
    <property type="evidence" value="ECO:0007669"/>
    <property type="project" value="TreeGrafter"/>
</dbReference>
<keyword evidence="9" id="KW-0676">Redox-active center</keyword>
<dbReference type="Proteomes" id="UP000472270">
    <property type="component" value="Unassembled WGS sequence"/>
</dbReference>
<dbReference type="EC" id="5.3.4.1" evidence="3"/>
<reference evidence="11" key="1">
    <citation type="submission" date="2025-08" db="UniProtKB">
        <authorList>
            <consortium name="Ensembl"/>
        </authorList>
    </citation>
    <scope>IDENTIFICATION</scope>
</reference>
<dbReference type="PANTHER" id="PTHR18929:SF101">
    <property type="entry name" value="PROTEIN DISULFIDE-ISOMERASE"/>
    <property type="match status" value="1"/>
</dbReference>
<comment type="similarity">
    <text evidence="2">Belongs to the protein disulfide isomerase family.</text>
</comment>
<evidence type="ECO:0000256" key="6">
    <source>
        <dbReference type="ARBA" id="ARBA00022824"/>
    </source>
</evidence>
<evidence type="ECO:0000256" key="8">
    <source>
        <dbReference type="ARBA" id="ARBA00023235"/>
    </source>
</evidence>
<dbReference type="InterPro" id="IPR017937">
    <property type="entry name" value="Thioredoxin_CS"/>
</dbReference>
<evidence type="ECO:0000259" key="10">
    <source>
        <dbReference type="PROSITE" id="PS51352"/>
    </source>
</evidence>
<organism evidence="11 12">
    <name type="scientific">Sinocyclocheilus rhinocerous</name>
    <dbReference type="NCBI Taxonomy" id="307959"/>
    <lineage>
        <taxon>Eukaryota</taxon>
        <taxon>Metazoa</taxon>
        <taxon>Chordata</taxon>
        <taxon>Craniata</taxon>
        <taxon>Vertebrata</taxon>
        <taxon>Euteleostomi</taxon>
        <taxon>Actinopterygii</taxon>
        <taxon>Neopterygii</taxon>
        <taxon>Teleostei</taxon>
        <taxon>Ostariophysi</taxon>
        <taxon>Cypriniformes</taxon>
        <taxon>Cyprinidae</taxon>
        <taxon>Cyprininae</taxon>
        <taxon>Sinocyclocheilus</taxon>
    </lineage>
</organism>
<evidence type="ECO:0000256" key="4">
    <source>
        <dbReference type="ARBA" id="ARBA00022729"/>
    </source>
</evidence>
<dbReference type="FunFam" id="3.40.30.10:FF:000027">
    <property type="entry name" value="protein disulfide-isomerase A2"/>
    <property type="match status" value="1"/>
</dbReference>
<keyword evidence="5" id="KW-0677">Repeat</keyword>
<dbReference type="PROSITE" id="PS51352">
    <property type="entry name" value="THIOREDOXIN_2"/>
    <property type="match status" value="1"/>
</dbReference>
<dbReference type="SUPFAM" id="SSF52833">
    <property type="entry name" value="Thioredoxin-like"/>
    <property type="match status" value="2"/>
</dbReference>
<evidence type="ECO:0000313" key="12">
    <source>
        <dbReference type="Proteomes" id="UP000472270"/>
    </source>
</evidence>
<evidence type="ECO:0000256" key="5">
    <source>
        <dbReference type="ARBA" id="ARBA00022737"/>
    </source>
</evidence>
<dbReference type="GO" id="GO:0003756">
    <property type="term" value="F:protein disulfide isomerase activity"/>
    <property type="evidence" value="ECO:0007669"/>
    <property type="project" value="UniProtKB-EC"/>
</dbReference>
<keyword evidence="7" id="KW-1015">Disulfide bond</keyword>
<sequence>MTKYKPETSEITAENIITFCTAFTEGKLKPHLMSQDIPDDWDKNPVMVLVGKNFEEVAFDPAKNVFIEFYAPWCGHCKQLAPIWDQLGEKFKDNANIVVAKMDSTANEIEAVKVHSFPTLKFFPAGDDRFTLYRQLGKYVNAHAQ</sequence>
<dbReference type="Ensembl" id="ENSSRHT00000003627.1">
    <property type="protein sequence ID" value="ENSSRHP00000003497.1"/>
    <property type="gene ID" value="ENSSRHG00000002385.1"/>
</dbReference>
<evidence type="ECO:0000256" key="3">
    <source>
        <dbReference type="ARBA" id="ARBA00012723"/>
    </source>
</evidence>
<feature type="domain" description="Thioredoxin" evidence="10">
    <location>
        <begin position="23"/>
        <end position="145"/>
    </location>
</feature>
<dbReference type="InterPro" id="IPR036249">
    <property type="entry name" value="Thioredoxin-like_sf"/>
</dbReference>
<protein>
    <recommendedName>
        <fullName evidence="3">protein disulfide-isomerase</fullName>
        <ecNumber evidence="3">5.3.4.1</ecNumber>
    </recommendedName>
</protein>
<keyword evidence="8" id="KW-0413">Isomerase</keyword>
<dbReference type="PANTHER" id="PTHR18929">
    <property type="entry name" value="PROTEIN DISULFIDE ISOMERASE"/>
    <property type="match status" value="1"/>
</dbReference>
<dbReference type="PROSITE" id="PS00194">
    <property type="entry name" value="THIOREDOXIN_1"/>
    <property type="match status" value="1"/>
</dbReference>